<dbReference type="Proteomes" id="UP000277928">
    <property type="component" value="Unassembled WGS sequence"/>
</dbReference>
<reference evidence="2 3" key="1">
    <citation type="submission" date="2018-08" db="EMBL/GenBank/DDBJ databases">
        <authorList>
            <person name="Laetsch R D."/>
            <person name="Stevens L."/>
            <person name="Kumar S."/>
            <person name="Blaxter L. M."/>
        </authorList>
    </citation>
    <scope>NUCLEOTIDE SEQUENCE [LARGE SCALE GENOMIC DNA]</scope>
</reference>
<sequence length="91" mass="9993">MLTGLQSGQLSTQATPKQSVSSIGEVENFSLAPSSDPFYELLKQLPDKLIVQLPCGVIRAAAEHVKNISYNASARFIIFRTDLHPVIYLFA</sequence>
<keyword evidence="3" id="KW-1185">Reference proteome</keyword>
<evidence type="ECO:0000313" key="3">
    <source>
        <dbReference type="Proteomes" id="UP000277928"/>
    </source>
</evidence>
<accession>A0A3P6VBH9</accession>
<dbReference type="AlphaFoldDB" id="A0A3P6VBH9"/>
<dbReference type="OrthoDB" id="5854261at2759"/>
<evidence type="ECO:0000313" key="2">
    <source>
        <dbReference type="EMBL" id="VDK87214.1"/>
    </source>
</evidence>
<name>A0A3P6VBH9_LITSI</name>
<evidence type="ECO:0000256" key="1">
    <source>
        <dbReference type="SAM" id="MobiDB-lite"/>
    </source>
</evidence>
<dbReference type="EMBL" id="UYRX01000931">
    <property type="protein sequence ID" value="VDK87214.1"/>
    <property type="molecule type" value="Genomic_DNA"/>
</dbReference>
<protein>
    <submittedName>
        <fullName evidence="2">Uncharacterized protein</fullName>
    </submittedName>
</protein>
<gene>
    <name evidence="2" type="ORF">NLS_LOCUS8038</name>
</gene>
<feature type="region of interest" description="Disordered" evidence="1">
    <location>
        <begin position="1"/>
        <end position="21"/>
    </location>
</feature>
<organism evidence="2 3">
    <name type="scientific">Litomosoides sigmodontis</name>
    <name type="common">Filarial nematode worm</name>
    <dbReference type="NCBI Taxonomy" id="42156"/>
    <lineage>
        <taxon>Eukaryota</taxon>
        <taxon>Metazoa</taxon>
        <taxon>Ecdysozoa</taxon>
        <taxon>Nematoda</taxon>
        <taxon>Chromadorea</taxon>
        <taxon>Rhabditida</taxon>
        <taxon>Spirurina</taxon>
        <taxon>Spiruromorpha</taxon>
        <taxon>Filarioidea</taxon>
        <taxon>Onchocercidae</taxon>
        <taxon>Litomosoides</taxon>
    </lineage>
</organism>
<proteinExistence type="predicted"/>